<evidence type="ECO:0000259" key="3">
    <source>
        <dbReference type="Pfam" id="PF13403"/>
    </source>
</evidence>
<reference evidence="4" key="1">
    <citation type="submission" date="2018-10" db="EMBL/GenBank/DDBJ databases">
        <title>Hidden diversity of soil giant viruses.</title>
        <authorList>
            <person name="Schulz F."/>
            <person name="Alteio L."/>
            <person name="Goudeau D."/>
            <person name="Ryan E.M."/>
            <person name="Malmstrom R.R."/>
            <person name="Blanchard J."/>
            <person name="Woyke T."/>
        </authorList>
    </citation>
    <scope>NUCLEOTIDE SEQUENCE</scope>
    <source>
        <strain evidence="4">HYV1</strain>
    </source>
</reference>
<evidence type="ECO:0000313" key="4">
    <source>
        <dbReference type="EMBL" id="AYV84536.1"/>
    </source>
</evidence>
<accession>A0A3G5ABD3</accession>
<dbReference type="InterPro" id="IPR028992">
    <property type="entry name" value="Hedgehog/Intein_dom"/>
</dbReference>
<dbReference type="InterPro" id="IPR036844">
    <property type="entry name" value="Hint_dom_sf"/>
</dbReference>
<dbReference type="SUPFAM" id="SSF51294">
    <property type="entry name" value="Hedgehog/intein (Hint) domain"/>
    <property type="match status" value="1"/>
</dbReference>
<gene>
    <name evidence="4" type="ORF">Hyperionvirus28_24</name>
</gene>
<sequence length="406" mass="42656">MIVPLGSAAAFAVLAKTTVTNDGMIALITGDLGVSPGSGITGFPPGVVVGSIHDNDAVAAQAQLDLTTAYNEAAELTPTSPTDFTGDIGGLTFGPGVYKASSSVGITGTVILDGHGNPNAGFVFQIGSTLVTASDNSRVLLINGATCNNVFWQVGSAATLNSGAIFVGNILAADLISTSGTGANVTGRLLSMTAAVTLGGTSGTNFVNSTACAAVVCFKRGTNILTAKGYVPVENLAVGNYAMTLIRNKKIPKKITWIGKFTLTNLSSEAKPICIRKNAIAENVPEKDVYVSPKHGIFLNGSLVEAKLLVNHGTIFRAFFESVEYYHVELDKHSILLADGMPVESFLDTGSRDIFDNTPLKYPFKTWKRDGCARLIETEKEAEPIKKILEERSKSLGYNSLVAEAR</sequence>
<dbReference type="InterPro" id="IPR021884">
    <property type="entry name" value="Ice-bd_prot"/>
</dbReference>
<dbReference type="Pfam" id="PF13403">
    <property type="entry name" value="Hint_2"/>
    <property type="match status" value="1"/>
</dbReference>
<comment type="similarity">
    <text evidence="1">Belongs to the ice-binding protein family.</text>
</comment>
<evidence type="ECO:0000256" key="2">
    <source>
        <dbReference type="ARBA" id="ARBA00022729"/>
    </source>
</evidence>
<organism evidence="4">
    <name type="scientific">Hyperionvirus sp</name>
    <dbReference type="NCBI Taxonomy" id="2487770"/>
    <lineage>
        <taxon>Viruses</taxon>
        <taxon>Varidnaviria</taxon>
        <taxon>Bamfordvirae</taxon>
        <taxon>Nucleocytoviricota</taxon>
        <taxon>Megaviricetes</taxon>
        <taxon>Imitervirales</taxon>
        <taxon>Mimiviridae</taxon>
        <taxon>Klosneuvirinae</taxon>
    </lineage>
</organism>
<name>A0A3G5ABD3_9VIRU</name>
<keyword evidence="2" id="KW-0732">Signal</keyword>
<evidence type="ECO:0000256" key="1">
    <source>
        <dbReference type="ARBA" id="ARBA00005445"/>
    </source>
</evidence>
<dbReference type="Pfam" id="PF11999">
    <property type="entry name" value="Ice_binding"/>
    <property type="match status" value="1"/>
</dbReference>
<protein>
    <submittedName>
        <fullName evidence="4">DUF3494 domain-containing protein</fullName>
    </submittedName>
</protein>
<feature type="domain" description="Hedgehog/Intein (Hint)" evidence="3">
    <location>
        <begin position="216"/>
        <end position="349"/>
    </location>
</feature>
<proteinExistence type="inferred from homology"/>
<dbReference type="EMBL" id="MK072410">
    <property type="protein sequence ID" value="AYV84536.1"/>
    <property type="molecule type" value="Genomic_DNA"/>
</dbReference>